<evidence type="ECO:0000313" key="3">
    <source>
        <dbReference type="Proteomes" id="UP000053611"/>
    </source>
</evidence>
<reference evidence="2 3" key="1">
    <citation type="submission" date="2015-03" db="EMBL/GenBank/DDBJ databases">
        <title>Genomics and transcriptomics of the oil-accumulating basidiomycete yeast T. oleaginosus allow insights into substrate utilization and the diverse evolutionary trajectories of mating systems in fungi.</title>
        <authorList>
            <consortium name="DOE Joint Genome Institute"/>
            <person name="Kourist R."/>
            <person name="Kracht O."/>
            <person name="Bracharz F."/>
            <person name="Lipzen A."/>
            <person name="Nolan M."/>
            <person name="Ohm R."/>
            <person name="Grigoriev I."/>
            <person name="Sun S."/>
            <person name="Heitman J."/>
            <person name="Bruck T."/>
            <person name="Nowrousian M."/>
        </authorList>
    </citation>
    <scope>NUCLEOTIDE SEQUENCE [LARGE SCALE GENOMIC DNA]</scope>
    <source>
        <strain evidence="2 3">IBC0246</strain>
    </source>
</reference>
<dbReference type="EMBL" id="KQ087258">
    <property type="protein sequence ID" value="KLT39451.1"/>
    <property type="molecule type" value="Genomic_DNA"/>
</dbReference>
<proteinExistence type="predicted"/>
<sequence length="188" mass="20542">MQSRSVVSALSDLGVRARLESCPCVPVRAKDPLFLHTCHAANVDERRESETSRMLAGRYRRPSSRCTGSRCVTLSPNLVEACFGRGLAAGNGSASQNSVAPRPPHSGNGIHPSYHPSRFPNTRGTSPTVCRQVSRHGNPQPRNVMAKGGPAVWYGGMFRAPMCARYIPSRHEISQRHVIPLRGHVVLR</sequence>
<keyword evidence="3" id="KW-1185">Reference proteome</keyword>
<feature type="compositionally biased region" description="Polar residues" evidence="1">
    <location>
        <begin position="119"/>
        <end position="141"/>
    </location>
</feature>
<name>A0A0J0XEF6_9TREE</name>
<evidence type="ECO:0000313" key="2">
    <source>
        <dbReference type="EMBL" id="KLT39451.1"/>
    </source>
</evidence>
<protein>
    <submittedName>
        <fullName evidence="2">Uncharacterized protein</fullName>
    </submittedName>
</protein>
<gene>
    <name evidence="2" type="ORF">CC85DRAFT_195138</name>
</gene>
<accession>A0A0J0XEF6</accession>
<feature type="region of interest" description="Disordered" evidence="1">
    <location>
        <begin position="93"/>
        <end position="146"/>
    </location>
</feature>
<organism evidence="2 3">
    <name type="scientific">Cutaneotrichosporon oleaginosum</name>
    <dbReference type="NCBI Taxonomy" id="879819"/>
    <lineage>
        <taxon>Eukaryota</taxon>
        <taxon>Fungi</taxon>
        <taxon>Dikarya</taxon>
        <taxon>Basidiomycota</taxon>
        <taxon>Agaricomycotina</taxon>
        <taxon>Tremellomycetes</taxon>
        <taxon>Trichosporonales</taxon>
        <taxon>Trichosporonaceae</taxon>
        <taxon>Cutaneotrichosporon</taxon>
    </lineage>
</organism>
<dbReference type="AlphaFoldDB" id="A0A0J0XEF6"/>
<dbReference type="RefSeq" id="XP_018275942.1">
    <property type="nucleotide sequence ID" value="XM_018419840.1"/>
</dbReference>
<dbReference type="GeneID" id="28980443"/>
<evidence type="ECO:0000256" key="1">
    <source>
        <dbReference type="SAM" id="MobiDB-lite"/>
    </source>
</evidence>
<dbReference type="Proteomes" id="UP000053611">
    <property type="component" value="Unassembled WGS sequence"/>
</dbReference>